<keyword evidence="8 10" id="KW-0472">Membrane</keyword>
<keyword evidence="4 10" id="KW-0677">Repeat</keyword>
<dbReference type="SUPFAM" id="SSF103506">
    <property type="entry name" value="Mitochondrial carrier"/>
    <property type="match status" value="1"/>
</dbReference>
<dbReference type="Gene3D" id="1.50.40.10">
    <property type="entry name" value="Mitochondrial carrier domain"/>
    <property type="match status" value="1"/>
</dbReference>
<dbReference type="Proteomes" id="UP000020467">
    <property type="component" value="Unassembled WGS sequence"/>
</dbReference>
<comment type="catalytic activity">
    <reaction evidence="9 10">
        <text>glycine(in) = glycine(out)</text>
        <dbReference type="Rhea" id="RHEA:70715"/>
        <dbReference type="ChEBI" id="CHEBI:57305"/>
    </reaction>
</comment>
<dbReference type="eggNOG" id="KOG0766">
    <property type="taxonomic scope" value="Eukaryota"/>
</dbReference>
<evidence type="ECO:0000256" key="11">
    <source>
        <dbReference type="PROSITE-ProRule" id="PRU00282"/>
    </source>
</evidence>
<evidence type="ECO:0000313" key="14">
    <source>
        <dbReference type="Proteomes" id="UP000020467"/>
    </source>
</evidence>
<dbReference type="EMBL" id="JARH01000150">
    <property type="protein sequence ID" value="EXF84694.1"/>
    <property type="molecule type" value="Genomic_DNA"/>
</dbReference>
<evidence type="ECO:0000256" key="4">
    <source>
        <dbReference type="ARBA" id="ARBA00022737"/>
    </source>
</evidence>
<dbReference type="GO" id="GO:1904983">
    <property type="term" value="P:glycine import into mitochondrion"/>
    <property type="evidence" value="ECO:0007669"/>
    <property type="project" value="UniProtKB-UniRule"/>
</dbReference>
<evidence type="ECO:0000256" key="7">
    <source>
        <dbReference type="ARBA" id="ARBA00023128"/>
    </source>
</evidence>
<sequence length="405" mass="43936">MEGKTESNMEGESTNRQLFSPHEREHPTGRGEHHDLEELTGYKPEVDVSPTLGKQTSRIGPGNAAPAGGHLTGKTRSDPWDPYAALTCPSLLKARHFVAGLGSGVASAVLLQPLDLLKTRVQQSGHRSLTSYLREVAAAPNKIQTLWRGTIPSALRTGFGSALYFTSLNSIRQHVAQSRLLSQAAGNRAAHSSSLPTLTPSANLVAGAVARTFAGFVLMPLTVIKVRYESNLYSYKSLLGASSDIYRTHGPRGFFAGFGATAVRDAPYAGMYVLFYELLKKQLSSLSTRKDSNPNRPIALTTSHATLVNFSSAVMAGGACSVISNPFDAIKTRIQLQPAVYRNMYQACHKMISEEGVRSLMDGVALRMSRKAMSSALAWTVYEELMRRAERTWSSNLTTTTTAEP</sequence>
<keyword evidence="3 10" id="KW-0812">Transmembrane</keyword>
<dbReference type="HAMAP" id="MF_03064">
    <property type="entry name" value="SLC25A38"/>
    <property type="match status" value="1"/>
</dbReference>
<keyword evidence="5 10" id="KW-0999">Mitochondrion inner membrane</keyword>
<evidence type="ECO:0000256" key="10">
    <source>
        <dbReference type="HAMAP-Rule" id="MF_03064"/>
    </source>
</evidence>
<proteinExistence type="inferred from homology"/>
<dbReference type="InterPro" id="IPR023395">
    <property type="entry name" value="MCP_dom_sf"/>
</dbReference>
<evidence type="ECO:0000256" key="2">
    <source>
        <dbReference type="ARBA" id="ARBA00022448"/>
    </source>
</evidence>
<feature type="compositionally biased region" description="Polar residues" evidence="12">
    <location>
        <begin position="8"/>
        <end position="18"/>
    </location>
</feature>
<dbReference type="HOGENOM" id="CLU_015166_0_3_1"/>
<reference evidence="13 14" key="1">
    <citation type="submission" date="2014-02" db="EMBL/GenBank/DDBJ databases">
        <title>The genome sequence of Colletotrichum fioriniae PJ7.</title>
        <authorList>
            <person name="Baroncelli R."/>
            <person name="Thon M.R."/>
        </authorList>
    </citation>
    <scope>NUCLEOTIDE SEQUENCE [LARGE SCALE GENOMIC DNA]</scope>
    <source>
        <strain evidence="13 14">PJ7</strain>
    </source>
</reference>
<dbReference type="PANTHER" id="PTHR46181:SF3">
    <property type="entry name" value="MITOCHONDRIAL GLYCINE TRANSPORTER"/>
    <property type="match status" value="1"/>
</dbReference>
<accession>A0A010S241</accession>
<protein>
    <recommendedName>
        <fullName evidence="10">Mitochondrial glycine transporter</fullName>
    </recommendedName>
    <alternativeName>
        <fullName evidence="10">Solute carrier family 25 member 38 homolog</fullName>
    </alternativeName>
</protein>
<feature type="compositionally biased region" description="Basic and acidic residues" evidence="12">
    <location>
        <begin position="21"/>
        <end position="37"/>
    </location>
</feature>
<comment type="function">
    <text evidence="10">Mitochondrial glycine transporter that imports glycine into the mitochondrial matrix. Plays an important role in providing glycine for the first enzymatic step in heme biosynthesis, the condensation of glycine with succinyl-CoA to produce 5-aminolevulinate (ALA) in the miochondrial matrix.</text>
</comment>
<dbReference type="STRING" id="1445577.A0A010S241"/>
<dbReference type="PROSITE" id="PS50920">
    <property type="entry name" value="SOLCAR"/>
    <property type="match status" value="3"/>
</dbReference>
<dbReference type="AlphaFoldDB" id="A0A010S241"/>
<comment type="similarity">
    <text evidence="10">Belongs to the mitochondrial carrier (TC 2.A.29) family. SLC25A38 subfamily.</text>
</comment>
<keyword evidence="14" id="KW-1185">Reference proteome</keyword>
<organism evidence="13 14">
    <name type="scientific">Colletotrichum fioriniae PJ7</name>
    <dbReference type="NCBI Taxonomy" id="1445577"/>
    <lineage>
        <taxon>Eukaryota</taxon>
        <taxon>Fungi</taxon>
        <taxon>Dikarya</taxon>
        <taxon>Ascomycota</taxon>
        <taxon>Pezizomycotina</taxon>
        <taxon>Sordariomycetes</taxon>
        <taxon>Hypocreomycetidae</taxon>
        <taxon>Glomerellales</taxon>
        <taxon>Glomerellaceae</taxon>
        <taxon>Colletotrichum</taxon>
        <taxon>Colletotrichum acutatum species complex</taxon>
    </lineage>
</organism>
<evidence type="ECO:0000313" key="13">
    <source>
        <dbReference type="EMBL" id="EXF84694.1"/>
    </source>
</evidence>
<dbReference type="InterPro" id="IPR030847">
    <property type="entry name" value="Hem25/SLC25A38"/>
</dbReference>
<dbReference type="KEGG" id="cfj:CFIO01_08148"/>
<dbReference type="PANTHER" id="PTHR46181">
    <property type="entry name" value="MITOCHONDRIAL GLYCINE TRANSPORTER"/>
    <property type="match status" value="1"/>
</dbReference>
<evidence type="ECO:0000256" key="6">
    <source>
        <dbReference type="ARBA" id="ARBA00022989"/>
    </source>
</evidence>
<evidence type="ECO:0000256" key="3">
    <source>
        <dbReference type="ARBA" id="ARBA00022692"/>
    </source>
</evidence>
<dbReference type="Pfam" id="PF00153">
    <property type="entry name" value="Mito_carr"/>
    <property type="match status" value="3"/>
</dbReference>
<evidence type="ECO:0000256" key="12">
    <source>
        <dbReference type="SAM" id="MobiDB-lite"/>
    </source>
</evidence>
<evidence type="ECO:0000256" key="1">
    <source>
        <dbReference type="ARBA" id="ARBA00004141"/>
    </source>
</evidence>
<feature type="repeat" description="Solcar" evidence="11">
    <location>
        <begin position="94"/>
        <end position="174"/>
    </location>
</feature>
<evidence type="ECO:0000256" key="8">
    <source>
        <dbReference type="ARBA" id="ARBA00023136"/>
    </source>
</evidence>
<dbReference type="OrthoDB" id="1924968at2759"/>
<feature type="region of interest" description="Disordered" evidence="12">
    <location>
        <begin position="1"/>
        <end position="78"/>
    </location>
</feature>
<comment type="subcellular location">
    <subcellularLocation>
        <location evidence="1">Membrane</location>
        <topology evidence="1">Multi-pass membrane protein</topology>
    </subcellularLocation>
    <subcellularLocation>
        <location evidence="10">Mitochondrion inner membrane</location>
        <topology evidence="10">Multi-pass membrane protein</topology>
    </subcellularLocation>
</comment>
<keyword evidence="2 10" id="KW-0813">Transport</keyword>
<name>A0A010S241_9PEZI</name>
<dbReference type="GO" id="GO:0005743">
    <property type="term" value="C:mitochondrial inner membrane"/>
    <property type="evidence" value="ECO:0007669"/>
    <property type="project" value="UniProtKB-SubCell"/>
</dbReference>
<gene>
    <name evidence="13" type="ORF">CFIO01_08148</name>
</gene>
<comment type="caution">
    <text evidence="13">The sequence shown here is derived from an EMBL/GenBank/DDBJ whole genome shotgun (WGS) entry which is preliminary data.</text>
</comment>
<keyword evidence="6 10" id="KW-1133">Transmembrane helix</keyword>
<dbReference type="GO" id="GO:0015187">
    <property type="term" value="F:glycine transmembrane transporter activity"/>
    <property type="evidence" value="ECO:0007669"/>
    <property type="project" value="UniProtKB-UniRule"/>
</dbReference>
<feature type="repeat" description="Solcar" evidence="11">
    <location>
        <begin position="198"/>
        <end position="282"/>
    </location>
</feature>
<evidence type="ECO:0000256" key="9">
    <source>
        <dbReference type="ARBA" id="ARBA00034060"/>
    </source>
</evidence>
<evidence type="ECO:0000256" key="5">
    <source>
        <dbReference type="ARBA" id="ARBA00022792"/>
    </source>
</evidence>
<dbReference type="InterPro" id="IPR018108">
    <property type="entry name" value="MCP_transmembrane"/>
</dbReference>
<keyword evidence="7 10" id="KW-0496">Mitochondrion</keyword>
<feature type="repeat" description="Solcar" evidence="11">
    <location>
        <begin position="304"/>
        <end position="388"/>
    </location>
</feature>